<dbReference type="InterPro" id="IPR044492">
    <property type="entry name" value="P_typ_ATPase_HD_dom"/>
</dbReference>
<evidence type="ECO:0000256" key="9">
    <source>
        <dbReference type="ARBA" id="ARBA00022741"/>
    </source>
</evidence>
<dbReference type="Gene3D" id="3.40.1110.10">
    <property type="entry name" value="Calcium-transporting ATPase, cytoplasmic domain N"/>
    <property type="match status" value="2"/>
</dbReference>
<keyword evidence="5" id="KW-0813">Transport</keyword>
<feature type="transmembrane region" description="Helical" evidence="21">
    <location>
        <begin position="780"/>
        <end position="800"/>
    </location>
</feature>
<dbReference type="NCBIfam" id="TIGR01494">
    <property type="entry name" value="ATPase_P-type"/>
    <property type="match status" value="1"/>
</dbReference>
<dbReference type="Gene3D" id="3.30.70.100">
    <property type="match status" value="2"/>
</dbReference>
<dbReference type="InterPro" id="IPR023214">
    <property type="entry name" value="HAD_sf"/>
</dbReference>
<evidence type="ECO:0000259" key="22">
    <source>
        <dbReference type="PROSITE" id="PS50846"/>
    </source>
</evidence>
<accession>A0ABR7ITN3</accession>
<keyword evidence="8" id="KW-0677">Repeat</keyword>
<name>A0ABR7ITN3_9CLOT</name>
<feature type="transmembrane region" description="Helical" evidence="21">
    <location>
        <begin position="446"/>
        <end position="466"/>
    </location>
</feature>
<dbReference type="Pfam" id="PF00122">
    <property type="entry name" value="E1-E2_ATPase"/>
    <property type="match status" value="1"/>
</dbReference>
<dbReference type="PRINTS" id="PR00942">
    <property type="entry name" value="CUATPASEI"/>
</dbReference>
<protein>
    <recommendedName>
        <fullName evidence="4">Copper-exporting P-type ATPase</fullName>
        <ecNumber evidence="3">7.2.2.8</ecNumber>
    </recommendedName>
    <alternativeName>
        <fullName evidence="18">Copper-exporting P-type ATPase A</fullName>
    </alternativeName>
    <alternativeName>
        <fullName evidence="19">Cu(+)-exporting ATPase</fullName>
    </alternativeName>
</protein>
<evidence type="ECO:0000256" key="5">
    <source>
        <dbReference type="ARBA" id="ARBA00022448"/>
    </source>
</evidence>
<keyword evidence="6 21" id="KW-0812">Transmembrane</keyword>
<feature type="domain" description="HMA" evidence="22">
    <location>
        <begin position="74"/>
        <end position="139"/>
    </location>
</feature>
<dbReference type="Gene3D" id="3.40.50.1000">
    <property type="entry name" value="HAD superfamily/HAD-like"/>
    <property type="match status" value="1"/>
</dbReference>
<dbReference type="PROSITE" id="PS01047">
    <property type="entry name" value="HMA_1"/>
    <property type="match status" value="2"/>
</dbReference>
<dbReference type="SFLD" id="SFLDF00027">
    <property type="entry name" value="p-type_atpase"/>
    <property type="match status" value="1"/>
</dbReference>
<dbReference type="PROSITE" id="PS00154">
    <property type="entry name" value="ATPASE_E1_E2"/>
    <property type="match status" value="1"/>
</dbReference>
<dbReference type="InterPro" id="IPR001757">
    <property type="entry name" value="P_typ_ATPase"/>
</dbReference>
<dbReference type="PANTHER" id="PTHR43520:SF8">
    <property type="entry name" value="P-TYPE CU(+) TRANSPORTER"/>
    <property type="match status" value="1"/>
</dbReference>
<gene>
    <name evidence="23" type="ORF">H8Z77_10865</name>
</gene>
<proteinExistence type="inferred from homology"/>
<evidence type="ECO:0000256" key="20">
    <source>
        <dbReference type="ARBA" id="ARBA00049289"/>
    </source>
</evidence>
<dbReference type="CDD" id="cd02094">
    <property type="entry name" value="P-type_ATPase_Cu-like"/>
    <property type="match status" value="1"/>
</dbReference>
<feature type="transmembrane region" description="Helical" evidence="21">
    <location>
        <begin position="227"/>
        <end position="253"/>
    </location>
</feature>
<keyword evidence="13" id="KW-1278">Translocase</keyword>
<evidence type="ECO:0000256" key="13">
    <source>
        <dbReference type="ARBA" id="ARBA00022967"/>
    </source>
</evidence>
<dbReference type="PANTHER" id="PTHR43520">
    <property type="entry name" value="ATP7, ISOFORM B"/>
    <property type="match status" value="1"/>
</dbReference>
<evidence type="ECO:0000256" key="8">
    <source>
        <dbReference type="ARBA" id="ARBA00022737"/>
    </source>
</evidence>
<organism evidence="23 24">
    <name type="scientific">Clostridium facile</name>
    <dbReference type="NCBI Taxonomy" id="2763035"/>
    <lineage>
        <taxon>Bacteria</taxon>
        <taxon>Bacillati</taxon>
        <taxon>Bacillota</taxon>
        <taxon>Clostridia</taxon>
        <taxon>Eubacteriales</taxon>
        <taxon>Clostridiaceae</taxon>
        <taxon>Clostridium</taxon>
    </lineage>
</organism>
<feature type="transmembrane region" description="Helical" evidence="21">
    <location>
        <begin position="164"/>
        <end position="185"/>
    </location>
</feature>
<evidence type="ECO:0000256" key="17">
    <source>
        <dbReference type="ARBA" id="ARBA00023136"/>
    </source>
</evidence>
<keyword evidence="7 21" id="KW-0479">Metal-binding</keyword>
<dbReference type="InterPro" id="IPR036412">
    <property type="entry name" value="HAD-like_sf"/>
</dbReference>
<evidence type="ECO:0000256" key="1">
    <source>
        <dbReference type="ARBA" id="ARBA00004127"/>
    </source>
</evidence>
<feature type="transmembrane region" description="Helical" evidence="21">
    <location>
        <begin position="417"/>
        <end position="440"/>
    </location>
</feature>
<dbReference type="Gene3D" id="2.70.150.10">
    <property type="entry name" value="Calcium-transporting ATPase, cytoplasmic transduction domain A"/>
    <property type="match status" value="1"/>
</dbReference>
<dbReference type="Pfam" id="PF00702">
    <property type="entry name" value="Hydrolase"/>
    <property type="match status" value="1"/>
</dbReference>
<evidence type="ECO:0000256" key="14">
    <source>
        <dbReference type="ARBA" id="ARBA00022989"/>
    </source>
</evidence>
<dbReference type="InterPro" id="IPR027256">
    <property type="entry name" value="P-typ_ATPase_IB"/>
</dbReference>
<keyword evidence="10" id="KW-0187">Copper transport</keyword>
<dbReference type="PROSITE" id="PS50846">
    <property type="entry name" value="HMA_2"/>
    <property type="match status" value="2"/>
</dbReference>
<dbReference type="NCBIfam" id="TIGR00003">
    <property type="entry name" value="copper ion binding protein"/>
    <property type="match status" value="2"/>
</dbReference>
<evidence type="ECO:0000256" key="15">
    <source>
        <dbReference type="ARBA" id="ARBA00023008"/>
    </source>
</evidence>
<keyword evidence="15" id="KW-0186">Copper</keyword>
<evidence type="ECO:0000313" key="23">
    <source>
        <dbReference type="EMBL" id="MBC5788506.1"/>
    </source>
</evidence>
<dbReference type="NCBIfam" id="TIGR01525">
    <property type="entry name" value="ATPase-IB_hvy"/>
    <property type="match status" value="1"/>
</dbReference>
<evidence type="ECO:0000256" key="7">
    <source>
        <dbReference type="ARBA" id="ARBA00022723"/>
    </source>
</evidence>
<reference evidence="23 24" key="1">
    <citation type="submission" date="2020-08" db="EMBL/GenBank/DDBJ databases">
        <title>Genome public.</title>
        <authorList>
            <person name="Liu C."/>
            <person name="Sun Q."/>
        </authorList>
    </citation>
    <scope>NUCLEOTIDE SEQUENCE [LARGE SCALE GENOMIC DNA]</scope>
    <source>
        <strain evidence="23 24">NSJ-27</strain>
    </source>
</reference>
<comment type="subcellular location">
    <subcellularLocation>
        <location evidence="21">Cell membrane</location>
    </subcellularLocation>
    <subcellularLocation>
        <location evidence="1">Endomembrane system</location>
        <topology evidence="1">Multi-pass membrane protein</topology>
    </subcellularLocation>
</comment>
<evidence type="ECO:0000256" key="3">
    <source>
        <dbReference type="ARBA" id="ARBA00012517"/>
    </source>
</evidence>
<evidence type="ECO:0000256" key="4">
    <source>
        <dbReference type="ARBA" id="ARBA00015102"/>
    </source>
</evidence>
<dbReference type="InterPro" id="IPR006122">
    <property type="entry name" value="HMA_Cu_ion-bd"/>
</dbReference>
<comment type="caution">
    <text evidence="23">The sequence shown here is derived from an EMBL/GenBank/DDBJ whole genome shotgun (WGS) entry which is preliminary data.</text>
</comment>
<dbReference type="Proteomes" id="UP000649151">
    <property type="component" value="Unassembled WGS sequence"/>
</dbReference>
<dbReference type="EC" id="7.2.2.8" evidence="3"/>
<dbReference type="InterPro" id="IPR017969">
    <property type="entry name" value="Heavy-metal-associated_CS"/>
</dbReference>
<keyword evidence="21" id="KW-1003">Cell membrane</keyword>
<dbReference type="InterPro" id="IPR036163">
    <property type="entry name" value="HMA_dom_sf"/>
</dbReference>
<keyword evidence="9 21" id="KW-0547">Nucleotide-binding</keyword>
<evidence type="ECO:0000256" key="21">
    <source>
        <dbReference type="RuleBase" id="RU362081"/>
    </source>
</evidence>
<dbReference type="NCBIfam" id="TIGR01511">
    <property type="entry name" value="ATPase-IB1_Cu"/>
    <property type="match status" value="1"/>
</dbReference>
<evidence type="ECO:0000256" key="18">
    <source>
        <dbReference type="ARBA" id="ARBA00029719"/>
    </source>
</evidence>
<keyword evidence="14 21" id="KW-1133">Transmembrane helix</keyword>
<dbReference type="InterPro" id="IPR018303">
    <property type="entry name" value="ATPase_P-typ_P_site"/>
</dbReference>
<evidence type="ECO:0000256" key="11">
    <source>
        <dbReference type="ARBA" id="ARBA00022840"/>
    </source>
</evidence>
<dbReference type="InterPro" id="IPR006121">
    <property type="entry name" value="HMA_dom"/>
</dbReference>
<dbReference type="Pfam" id="PF00403">
    <property type="entry name" value="HMA"/>
    <property type="match status" value="2"/>
</dbReference>
<evidence type="ECO:0000256" key="19">
    <source>
        <dbReference type="ARBA" id="ARBA00033239"/>
    </source>
</evidence>
<dbReference type="SFLD" id="SFLDS00003">
    <property type="entry name" value="Haloacid_Dehalogenase"/>
    <property type="match status" value="1"/>
</dbReference>
<dbReference type="InterPro" id="IPR008250">
    <property type="entry name" value="ATPase_P-typ_transduc_dom_A_sf"/>
</dbReference>
<dbReference type="RefSeq" id="WP_186997009.1">
    <property type="nucleotide sequence ID" value="NZ_JACOQK010000001.1"/>
</dbReference>
<dbReference type="PRINTS" id="PR00943">
    <property type="entry name" value="CUATPASE"/>
</dbReference>
<keyword evidence="17 21" id="KW-0472">Membrane</keyword>
<evidence type="ECO:0000313" key="24">
    <source>
        <dbReference type="Proteomes" id="UP000649151"/>
    </source>
</evidence>
<dbReference type="SUPFAM" id="SSF56784">
    <property type="entry name" value="HAD-like"/>
    <property type="match status" value="1"/>
</dbReference>
<dbReference type="SUPFAM" id="SSF81665">
    <property type="entry name" value="Calcium ATPase, transmembrane domain M"/>
    <property type="match status" value="1"/>
</dbReference>
<dbReference type="InterPro" id="IPR059000">
    <property type="entry name" value="ATPase_P-type_domA"/>
</dbReference>
<dbReference type="PRINTS" id="PR00119">
    <property type="entry name" value="CATATPASE"/>
</dbReference>
<keyword evidence="24" id="KW-1185">Reference proteome</keyword>
<dbReference type="SUPFAM" id="SSF81653">
    <property type="entry name" value="Calcium ATPase, transduction domain A"/>
    <property type="match status" value="1"/>
</dbReference>
<keyword evidence="16" id="KW-0406">Ion transport</keyword>
<comment type="catalytic activity">
    <reaction evidence="20">
        <text>Cu(+)(in) + ATP + H2O = Cu(+)(out) + ADP + phosphate + H(+)</text>
        <dbReference type="Rhea" id="RHEA:25792"/>
        <dbReference type="ChEBI" id="CHEBI:15377"/>
        <dbReference type="ChEBI" id="CHEBI:15378"/>
        <dbReference type="ChEBI" id="CHEBI:30616"/>
        <dbReference type="ChEBI" id="CHEBI:43474"/>
        <dbReference type="ChEBI" id="CHEBI:49552"/>
        <dbReference type="ChEBI" id="CHEBI:456216"/>
        <dbReference type="EC" id="7.2.2.8"/>
    </reaction>
</comment>
<keyword evidence="12" id="KW-0460">Magnesium</keyword>
<sequence>MKQQATIQITGMTCANCSSFIEKRLNKTEGILSATVNLATEKATIEFDTDRISLQQIHEFISKIGYGTIQPQSHKVTLMITGMTCANCSAFVERTLNKMPEVIQANVNLATEKAAVTFEDSITTDDLIAAVEKAGYGASVWEETKIDQQQDNKQKELKHARNQLILSIILTAPLILGMVLNAVGIANSFTAFLHNEWTQLILATPVQFYIGARFYKSAFKALRSGTANMDVLVALGTSSAYILSIVNGFFLNAGQHVAHGHMKPIYFESSATIITLILLGKFLEANAKGKTSEAIKKLMGLQAKTARILKDGQEVEISIERVKVGDHIVIRPGEKIPVDGKILEGSSSIDESMLTGESLPVEKHTGDSVIGATVNHAGSFVMEAEKIGKDTALSQIIRLVEDAQGHKAPIQKIADKVAGVFVPTIIGIAILTFILWSIITGDIQKAIINAVSVLVIACPCALGLATPTAIMVGTGKGAENGILIKGGEHLQTAGTINAIVLDKTGTITEGKPDVTDIHPFDMEQQELLRITAAAERNSEHPLGQAIYQYGMQNLPNIPKPEQFQSITGQGISAEIEGHTVLVGNRRLMEQHQIDFSMAEQPVDQYEQQGKTAMFTAMDGKLIGVVAVADTVKSSSAQAIQQLKDMGLEIYMITGDNQKTANAIAQQVGIINVLAEVLPEHKASQVEQIQKSGKIVAMVGDGINDAPALVTADLGIAIGTGTDIAIEASDITLIRGDLNSIPQAIRLSRKTMRKIRQNLFWAFIYNSIGVPFAAFGFLSPIIAGAAMAFSSVSVVLNSLSLKRYHPEKHS</sequence>
<dbReference type="InterPro" id="IPR023299">
    <property type="entry name" value="ATPase_P-typ_cyto_dom_N"/>
</dbReference>
<dbReference type="InterPro" id="IPR023298">
    <property type="entry name" value="ATPase_P-typ_TM_dom_sf"/>
</dbReference>
<keyword evidence="11 21" id="KW-0067">ATP-binding</keyword>
<evidence type="ECO:0000256" key="6">
    <source>
        <dbReference type="ARBA" id="ARBA00022692"/>
    </source>
</evidence>
<evidence type="ECO:0000256" key="2">
    <source>
        <dbReference type="ARBA" id="ARBA00006024"/>
    </source>
</evidence>
<dbReference type="SFLD" id="SFLDG00002">
    <property type="entry name" value="C1.7:_P-type_atpase_like"/>
    <property type="match status" value="1"/>
</dbReference>
<feature type="domain" description="HMA" evidence="22">
    <location>
        <begin position="3"/>
        <end position="69"/>
    </location>
</feature>
<dbReference type="CDD" id="cd00371">
    <property type="entry name" value="HMA"/>
    <property type="match status" value="2"/>
</dbReference>
<evidence type="ECO:0000256" key="16">
    <source>
        <dbReference type="ARBA" id="ARBA00023065"/>
    </source>
</evidence>
<feature type="transmembrane region" description="Helical" evidence="21">
    <location>
        <begin position="757"/>
        <end position="774"/>
    </location>
</feature>
<evidence type="ECO:0000256" key="12">
    <source>
        <dbReference type="ARBA" id="ARBA00022842"/>
    </source>
</evidence>
<evidence type="ECO:0000256" key="10">
    <source>
        <dbReference type="ARBA" id="ARBA00022796"/>
    </source>
</evidence>
<dbReference type="SUPFAM" id="SSF55008">
    <property type="entry name" value="HMA, heavy metal-associated domain"/>
    <property type="match status" value="2"/>
</dbReference>
<dbReference type="EMBL" id="JACOQK010000001">
    <property type="protein sequence ID" value="MBC5788506.1"/>
    <property type="molecule type" value="Genomic_DNA"/>
</dbReference>
<comment type="similarity">
    <text evidence="2 21">Belongs to the cation transport ATPase (P-type) (TC 3.A.3) family. Type IB subfamily.</text>
</comment>